<dbReference type="STRING" id="1817895.AUJ95_01975"/>
<evidence type="ECO:0000313" key="3">
    <source>
        <dbReference type="EMBL" id="OIP42173.1"/>
    </source>
</evidence>
<dbReference type="Gene3D" id="3.40.50.10390">
    <property type="entry name" value="Gingipain r, domain 1"/>
    <property type="match status" value="1"/>
</dbReference>
<proteinExistence type="predicted"/>
<evidence type="ECO:0000256" key="1">
    <source>
        <dbReference type="ARBA" id="ARBA00022729"/>
    </source>
</evidence>
<accession>A0A1J5E1F1</accession>
<reference evidence="3 4" key="1">
    <citation type="journal article" date="2016" name="Environ. Microbiol.">
        <title>Genomic resolution of a cold subsurface aquifer community provides metabolic insights for novel microbes adapted to high CO concentrations.</title>
        <authorList>
            <person name="Probst A.J."/>
            <person name="Castelle C.J."/>
            <person name="Singh A."/>
            <person name="Brown C.T."/>
            <person name="Anantharaman K."/>
            <person name="Sharon I."/>
            <person name="Hug L.A."/>
            <person name="Burstein D."/>
            <person name="Emerson J.B."/>
            <person name="Thomas B.C."/>
            <person name="Banfield J.F."/>
        </authorList>
    </citation>
    <scope>NUCLEOTIDE SEQUENCE [LARGE SCALE GENOMIC DNA]</scope>
    <source>
        <strain evidence="3">CG2_30_40_21</strain>
    </source>
</reference>
<dbReference type="GO" id="GO:0006508">
    <property type="term" value="P:proteolysis"/>
    <property type="evidence" value="ECO:0007669"/>
    <property type="project" value="InterPro"/>
</dbReference>
<evidence type="ECO:0000259" key="2">
    <source>
        <dbReference type="Pfam" id="PF01364"/>
    </source>
</evidence>
<sequence>MSYHCMVKIKQRLKLLRAFVPKKQGGFGGGYAFVFFFIFIIPQQLFAEALPVALPCTIEISPLSITTAEDGYSIVRAEGCAVSSEVGMPMLPIKTFFVLLPEGFTVDGLEITSIDEKMMDGKYNLKPAFPPLPVSGRHRMQAVSLPAVPSFLSASFASPREIQQVIRLESIQQWGGFNLACMQVSGARYDTQSGELTWIKRVEFILKLRQVQDIPVSGKCPNPGALQKLVINPELIPRYSPAPTIKKYLIVTNETLAPAFQTLLNSKMSKGFEGTITFTSWIYSHYSGRDNQERIRNYIKDYQPTYLLLGGDTDVVPCRGVYAWVEGGTLVPGARGQGSGGDGTLDDESFYDDNIPCDLYYACLDGNWDYDQDGIYGEVDDRVDMMPEVFVGRAPVNNATEATQFVARVIDYGSATGSYPYNELLIGNKFDPLNDGKLIMQAIDEITPDAYDTTHYYQSSEGGINISTIMDKLNDGVGLVAHAGHANDSCLQMGNTYLYDYQLSQLSNPCPFIFNTVGCYAGAFDVNDCIGEEMVLNENGGAAAFIGNSRYGLYDETSPMLYSGEYQVEFFRQALREGCSHIGEALAMSKLTFVPQCSTDTPYRWIQYCLNLLGDPEMSLPMPKDIQALYQVISGNVQGIVTPGQQLPLIITLKNFRDIDCGSLSVELSTTDPFVVITTRTVTVDAMLSGKTVNNANQPFGFMLKPNCPYEHKIEFTLTINDGTGTGTDTIYLTVSLKVSDINAIICYPNPCVKEQFVTIANIPADSETIVYIYNLSGEMVRQINAIELQAGGSMIARWDTRNEDGERVASGIYFYRLVSSSGVKKGKIGIVR</sequence>
<dbReference type="InterPro" id="IPR038490">
    <property type="entry name" value="Gingipain_propep_sf"/>
</dbReference>
<keyword evidence="1" id="KW-0732">Signal</keyword>
<dbReference type="InterPro" id="IPR026444">
    <property type="entry name" value="Secre_tail"/>
</dbReference>
<protein>
    <recommendedName>
        <fullName evidence="2">Gingipain domain-containing protein</fullName>
    </recommendedName>
</protein>
<gene>
    <name evidence="3" type="ORF">AUJ95_01975</name>
</gene>
<name>A0A1J5E1F1_9BACT</name>
<dbReference type="InterPro" id="IPR029031">
    <property type="entry name" value="Gingipain_N_sf"/>
</dbReference>
<dbReference type="SUPFAM" id="SSF52129">
    <property type="entry name" value="Caspase-like"/>
    <property type="match status" value="1"/>
</dbReference>
<dbReference type="AlphaFoldDB" id="A0A1J5E1F1"/>
<dbReference type="Gene3D" id="2.60.40.4070">
    <property type="match status" value="1"/>
</dbReference>
<dbReference type="InterPro" id="IPR001769">
    <property type="entry name" value="Gingipain"/>
</dbReference>
<dbReference type="GO" id="GO:0008234">
    <property type="term" value="F:cysteine-type peptidase activity"/>
    <property type="evidence" value="ECO:0007669"/>
    <property type="project" value="InterPro"/>
</dbReference>
<dbReference type="Proteomes" id="UP000183085">
    <property type="component" value="Unassembled WGS sequence"/>
</dbReference>
<dbReference type="InterPro" id="IPR029030">
    <property type="entry name" value="Caspase-like_dom_sf"/>
</dbReference>
<dbReference type="Gene3D" id="2.60.40.3800">
    <property type="match status" value="1"/>
</dbReference>
<organism evidence="3 4">
    <name type="scientific">Candidatus Desantisbacteria bacterium CG2_30_40_21</name>
    <dbReference type="NCBI Taxonomy" id="1817895"/>
    <lineage>
        <taxon>Bacteria</taxon>
        <taxon>Candidatus Desantisiibacteriota</taxon>
    </lineage>
</organism>
<feature type="domain" description="Gingipain" evidence="2">
    <location>
        <begin position="248"/>
        <end position="620"/>
    </location>
</feature>
<evidence type="ECO:0000313" key="4">
    <source>
        <dbReference type="Proteomes" id="UP000183085"/>
    </source>
</evidence>
<dbReference type="NCBIfam" id="TIGR04183">
    <property type="entry name" value="Por_Secre_tail"/>
    <property type="match status" value="1"/>
</dbReference>
<comment type="caution">
    <text evidence="3">The sequence shown here is derived from an EMBL/GenBank/DDBJ whole genome shotgun (WGS) entry which is preliminary data.</text>
</comment>
<dbReference type="Pfam" id="PF01364">
    <property type="entry name" value="Peptidase_C25"/>
    <property type="match status" value="1"/>
</dbReference>
<dbReference type="Gene3D" id="3.40.50.1460">
    <property type="match status" value="1"/>
</dbReference>
<dbReference type="EMBL" id="MNYI01000057">
    <property type="protein sequence ID" value="OIP42173.1"/>
    <property type="molecule type" value="Genomic_DNA"/>
</dbReference>